<protein>
    <submittedName>
        <fullName evidence="1">Uncharacterized protein</fullName>
    </submittedName>
</protein>
<dbReference type="EMBL" id="MIQE01000014">
    <property type="protein sequence ID" value="OFA10727.1"/>
    <property type="molecule type" value="Genomic_DNA"/>
</dbReference>
<sequence>MEKPHRFDDGDLHIEFYHDMILFSNPKLLKVVPDRSLEDFYDLVEYYIYQATPL</sequence>
<organism evidence="1 2">
    <name type="scientific">Lentilactobacillus sunkii</name>
    <dbReference type="NCBI Taxonomy" id="481719"/>
    <lineage>
        <taxon>Bacteria</taxon>
        <taxon>Bacillati</taxon>
        <taxon>Bacillota</taxon>
        <taxon>Bacilli</taxon>
        <taxon>Lactobacillales</taxon>
        <taxon>Lactobacillaceae</taxon>
        <taxon>Lentilactobacillus</taxon>
    </lineage>
</organism>
<comment type="caution">
    <text evidence="1">The sequence shown here is derived from an EMBL/GenBank/DDBJ whole genome shotgun (WGS) entry which is preliminary data.</text>
</comment>
<dbReference type="Proteomes" id="UP000177010">
    <property type="component" value="Unassembled WGS sequence"/>
</dbReference>
<evidence type="ECO:0000313" key="1">
    <source>
        <dbReference type="EMBL" id="OFA10727.1"/>
    </source>
</evidence>
<gene>
    <name evidence="1" type="ORF">LASUN_16340</name>
</gene>
<dbReference type="AlphaFoldDB" id="A0A1E7XC87"/>
<evidence type="ECO:0000313" key="2">
    <source>
        <dbReference type="Proteomes" id="UP000177010"/>
    </source>
</evidence>
<dbReference type="RefSeq" id="WP_331334171.1">
    <property type="nucleotide sequence ID" value="NZ_JAZHVW010000003.1"/>
</dbReference>
<name>A0A1E7XC87_9LACO</name>
<proteinExistence type="predicted"/>
<accession>A0A1E7XC87</accession>
<reference evidence="1 2" key="1">
    <citation type="submission" date="2016-09" db="EMBL/GenBank/DDBJ databases">
        <title>Genome Sequence of Lactobacillus sunkii Strain CG01.</title>
        <authorList>
            <person name="Poehlein A."/>
            <person name="Gabris C."/>
            <person name="Bengelsdorf F.R."/>
            <person name="Duerre P."/>
            <person name="Daniel R."/>
        </authorList>
    </citation>
    <scope>NUCLEOTIDE SEQUENCE [LARGE SCALE GENOMIC DNA]</scope>
    <source>
        <strain evidence="1 2">CG_D</strain>
    </source>
</reference>